<reference evidence="1 2" key="1">
    <citation type="journal article" date="2016" name="Nat. Commun.">
        <title>Thousands of microbial genomes shed light on interconnected biogeochemical processes in an aquifer system.</title>
        <authorList>
            <person name="Anantharaman K."/>
            <person name="Brown C.T."/>
            <person name="Hug L.A."/>
            <person name="Sharon I."/>
            <person name="Castelle C.J."/>
            <person name="Probst A.J."/>
            <person name="Thomas B.C."/>
            <person name="Singh A."/>
            <person name="Wilkins M.J."/>
            <person name="Karaoz U."/>
            <person name="Brodie E.L."/>
            <person name="Williams K.H."/>
            <person name="Hubbard S.S."/>
            <person name="Banfield J.F."/>
        </authorList>
    </citation>
    <scope>NUCLEOTIDE SEQUENCE [LARGE SCALE GENOMIC DNA]</scope>
</reference>
<accession>A0A1F5YTH0</accession>
<dbReference type="AlphaFoldDB" id="A0A1F5YTH0"/>
<sequence>MLRIADVFNAGIKGVPGILLLVLTFCTLAGREEIPWLYEADLDRDGALETVKVLDLNGNQAPDRLGDLHLTAHGDSLFARLWDEFDYDLDGEPDQMKIYLDRNGDGQVDTTEGWLWRCLDLDDDGICDDLDSDLHELDLVGRGFIQQRIRYQDFDRDGDPDLRADYPNFSLYDPTEYYRDLLGNRCMRETWRGMLSGFGAWVELDEDDDNHFPPNLPSFSVWEYLDADGSGTFQMRVRRPPESTGMGLEGRRTTGEVHRWYDLNHDGFTDMHLRDYGPGLMRWSFDWDGDAAARYKLEYPRPDLDAYVDYDLAFHALAEKPMNWGSGDQLKLWDFLAGFGVSSLWSGPGSAYEFGSFDFVPSSSAVYYTLHAPWRAISLNWLENQQDSAGTKDVASHRLEGIWGYYFKFEPGMAFIGSRREFDRDADSGFRLYFSAIDSLYHLYEAEDGIFYRDPDCRRNNFYLWPTPDNIRRYVREIITYSDSDNDGFFDTFAYDRDLDGRAEELISRPGDDQAEITDMTRIWRCGEALDSLYRPSPDDTLPSDFQLDVQWQNTAWNLEAQVKLTSSRPLEHYELRLRAEEHVDYNILCSLPVPAGAKEFQTTAVIPRAQFILPGITKVTALLVNGVGRIVASRPVGEVEVKPLNSPSLQVGFYRLWLGSPAEDHAGLRRTLAEGAARIGESLKLEVGVELLTGREMTLVFEPFLTDSTEQPRWPLGQRIYRAYTGELLLEALVETVPFGDETLAALNGRADPGDPLPIDYWLNVRESGSRVYIPPDRDFRPGFRLYIDNRLIEDRILYYDKTDSVPQTIRLAGKGL</sequence>
<proteinExistence type="predicted"/>
<dbReference type="Proteomes" id="UP000179129">
    <property type="component" value="Unassembled WGS sequence"/>
</dbReference>
<comment type="caution">
    <text evidence="1">The sequence shown here is derived from an EMBL/GenBank/DDBJ whole genome shotgun (WGS) entry which is preliminary data.</text>
</comment>
<organism evidence="1 2">
    <name type="scientific">Candidatus Glassbacteria bacterium RIFCSPLOWO2_12_FULL_58_11</name>
    <dbReference type="NCBI Taxonomy" id="1817867"/>
    <lineage>
        <taxon>Bacteria</taxon>
        <taxon>Candidatus Glassiibacteriota</taxon>
    </lineage>
</organism>
<dbReference type="STRING" id="1817867.A3F83_12620"/>
<name>A0A1F5YTH0_9BACT</name>
<dbReference type="EMBL" id="MFIX01000146">
    <property type="protein sequence ID" value="OGG03404.1"/>
    <property type="molecule type" value="Genomic_DNA"/>
</dbReference>
<gene>
    <name evidence="1" type="ORF">A3F83_12620</name>
</gene>
<evidence type="ECO:0000313" key="1">
    <source>
        <dbReference type="EMBL" id="OGG03404.1"/>
    </source>
</evidence>
<evidence type="ECO:0000313" key="2">
    <source>
        <dbReference type="Proteomes" id="UP000179129"/>
    </source>
</evidence>
<protein>
    <submittedName>
        <fullName evidence="1">Uncharacterized protein</fullName>
    </submittedName>
</protein>